<comment type="caution">
    <text evidence="1">The sequence shown here is derived from an EMBL/GenBank/DDBJ whole genome shotgun (WGS) entry which is preliminary data.</text>
</comment>
<dbReference type="OMA" id="CNIEMIF"/>
<protein>
    <submittedName>
        <fullName evidence="1">Uncharacterized protein</fullName>
    </submittedName>
</protein>
<accession>A0A8S1ST09</accession>
<dbReference type="AlphaFoldDB" id="A0A8S1ST09"/>
<dbReference type="EMBL" id="CAJJDP010000015">
    <property type="protein sequence ID" value="CAD8144025.1"/>
    <property type="molecule type" value="Genomic_DNA"/>
</dbReference>
<evidence type="ECO:0000313" key="1">
    <source>
        <dbReference type="EMBL" id="CAD8144025.1"/>
    </source>
</evidence>
<gene>
    <name evidence="1" type="ORF">POCTA_138.1.T0150354</name>
</gene>
<keyword evidence="2" id="KW-1185">Reference proteome</keyword>
<name>A0A8S1ST09_PAROT</name>
<dbReference type="Proteomes" id="UP000683925">
    <property type="component" value="Unassembled WGS sequence"/>
</dbReference>
<sequence length="247" mass="29188">MFNDSIDIQTQPKDQQNIPSQYPYLVYNFPSTSLMEYNNSQIPQLQIKNSNDSLFKENMQIPGFFQGLSVPSFQFNNSNQFYLNEQKPPLVPSMANALASVFNEQQKSSLQNDNKSNRIIIGTQTLCNIEMIFVQRYFDIKNQIFCHPNMKYTLNEDRSISNQAWIKDRIKNRYKKPIKESMFELIDMLSEDEDSNNRQFLNFQQLQFQGFDNLEKQIANSVKQEKPFTEMMVEIQFLIKQFLVTKF</sequence>
<reference evidence="1" key="1">
    <citation type="submission" date="2021-01" db="EMBL/GenBank/DDBJ databases">
        <authorList>
            <consortium name="Genoscope - CEA"/>
            <person name="William W."/>
        </authorList>
    </citation>
    <scope>NUCLEOTIDE SEQUENCE</scope>
</reference>
<evidence type="ECO:0000313" key="2">
    <source>
        <dbReference type="Proteomes" id="UP000683925"/>
    </source>
</evidence>
<proteinExistence type="predicted"/>
<organism evidence="1 2">
    <name type="scientific">Paramecium octaurelia</name>
    <dbReference type="NCBI Taxonomy" id="43137"/>
    <lineage>
        <taxon>Eukaryota</taxon>
        <taxon>Sar</taxon>
        <taxon>Alveolata</taxon>
        <taxon>Ciliophora</taxon>
        <taxon>Intramacronucleata</taxon>
        <taxon>Oligohymenophorea</taxon>
        <taxon>Peniculida</taxon>
        <taxon>Parameciidae</taxon>
        <taxon>Paramecium</taxon>
    </lineage>
</organism>
<dbReference type="OrthoDB" id="297140at2759"/>